<organism evidence="1 2">
    <name type="scientific">Cyclotella cryptica</name>
    <dbReference type="NCBI Taxonomy" id="29204"/>
    <lineage>
        <taxon>Eukaryota</taxon>
        <taxon>Sar</taxon>
        <taxon>Stramenopiles</taxon>
        <taxon>Ochrophyta</taxon>
        <taxon>Bacillariophyta</taxon>
        <taxon>Coscinodiscophyceae</taxon>
        <taxon>Thalassiosirophycidae</taxon>
        <taxon>Stephanodiscales</taxon>
        <taxon>Stephanodiscaceae</taxon>
        <taxon>Cyclotella</taxon>
    </lineage>
</organism>
<dbReference type="EMBL" id="JABMIG020000208">
    <property type="protein sequence ID" value="KAL3785819.1"/>
    <property type="molecule type" value="Genomic_DNA"/>
</dbReference>
<accession>A0ABD3PDI2</accession>
<proteinExistence type="predicted"/>
<reference evidence="1 2" key="1">
    <citation type="journal article" date="2020" name="G3 (Bethesda)">
        <title>Improved Reference Genome for Cyclotella cryptica CCMP332, a Model for Cell Wall Morphogenesis, Salinity Adaptation, and Lipid Production in Diatoms (Bacillariophyta).</title>
        <authorList>
            <person name="Roberts W.R."/>
            <person name="Downey K.M."/>
            <person name="Ruck E.C."/>
            <person name="Traller J.C."/>
            <person name="Alverson A.J."/>
        </authorList>
    </citation>
    <scope>NUCLEOTIDE SEQUENCE [LARGE SCALE GENOMIC DNA]</scope>
    <source>
        <strain evidence="1 2">CCMP332</strain>
    </source>
</reference>
<name>A0ABD3PDI2_9STRA</name>
<dbReference type="Proteomes" id="UP001516023">
    <property type="component" value="Unassembled WGS sequence"/>
</dbReference>
<comment type="caution">
    <text evidence="1">The sequence shown here is derived from an EMBL/GenBank/DDBJ whole genome shotgun (WGS) entry which is preliminary data.</text>
</comment>
<dbReference type="AlphaFoldDB" id="A0ABD3PDI2"/>
<gene>
    <name evidence="1" type="ORF">HJC23_012374</name>
</gene>
<evidence type="ECO:0000313" key="2">
    <source>
        <dbReference type="Proteomes" id="UP001516023"/>
    </source>
</evidence>
<protein>
    <submittedName>
        <fullName evidence="1">Uncharacterized protein</fullName>
    </submittedName>
</protein>
<keyword evidence="2" id="KW-1185">Reference proteome</keyword>
<sequence>MLGNRAHIIPHDQNHVSQNDSVDTAIRHEQVKRRAAAESYRQYRILASAPVVWPPNMAERHHQQMAFLWAQLDRRDQEHYLQELYRHRQPNIPPQPPANAIRGVEPIRFINQLGQVINVIEDVVDEGIVQERDAMIARRLHFESGEDITTNDENSSPIPMINREGQVFYLIR</sequence>
<evidence type="ECO:0000313" key="1">
    <source>
        <dbReference type="EMBL" id="KAL3785819.1"/>
    </source>
</evidence>